<keyword evidence="7 15" id="KW-0812">Transmembrane</keyword>
<keyword evidence="6 15" id="KW-0679">Respiratory chain</keyword>
<evidence type="ECO:0000256" key="2">
    <source>
        <dbReference type="ARBA" id="ARBA00010519"/>
    </source>
</evidence>
<comment type="function">
    <text evidence="15">Core subunit of the mitochondrial membrane respiratory chain NADH dehydrogenase (Complex I) which catalyzes electron transfer from NADH through the respiratory chain, using ubiquinone as an electron acceptor.</text>
</comment>
<evidence type="ECO:0000256" key="3">
    <source>
        <dbReference type="ARBA" id="ARBA00012944"/>
    </source>
</evidence>
<dbReference type="PANTHER" id="PTHR11434:SF0">
    <property type="entry name" value="NADH-UBIQUINONE OXIDOREDUCTASE CHAIN 4L"/>
    <property type="match status" value="1"/>
</dbReference>
<name>A0A6B7FLY7_9GAST</name>
<keyword evidence="15" id="KW-0999">Mitochondrion inner membrane</keyword>
<comment type="catalytic activity">
    <reaction evidence="15">
        <text>a ubiquinone + NADH + 5 H(+)(in) = a ubiquinol + NAD(+) + 4 H(+)(out)</text>
        <dbReference type="Rhea" id="RHEA:29091"/>
        <dbReference type="Rhea" id="RHEA-COMP:9565"/>
        <dbReference type="Rhea" id="RHEA-COMP:9566"/>
        <dbReference type="ChEBI" id="CHEBI:15378"/>
        <dbReference type="ChEBI" id="CHEBI:16389"/>
        <dbReference type="ChEBI" id="CHEBI:17976"/>
        <dbReference type="ChEBI" id="CHEBI:57540"/>
        <dbReference type="ChEBI" id="CHEBI:57945"/>
        <dbReference type="EC" id="7.1.1.2"/>
    </reaction>
</comment>
<organism evidence="16">
    <name type="scientific">Cocculina subcompressa</name>
    <dbReference type="NCBI Taxonomy" id="216108"/>
    <lineage>
        <taxon>Eukaryota</taxon>
        <taxon>Metazoa</taxon>
        <taxon>Spiralia</taxon>
        <taxon>Lophotrochozoa</taxon>
        <taxon>Mollusca</taxon>
        <taxon>Gastropoda</taxon>
        <taxon>Cocculiniformia</taxon>
        <taxon>Cocculinoidea</taxon>
        <taxon>Cocculinidae</taxon>
        <taxon>Cocculina</taxon>
    </lineage>
</organism>
<reference evidence="16" key="1">
    <citation type="journal article" date="2019" name="Mol. Phylogenet. Evol.">
        <title>Incorporation of deep-sea and small-sized species provides new insights into gastropods phylogeny.</title>
        <authorList>
            <person name="Lee H."/>
            <person name="Chen W.J."/>
            <person name="Puillandre N."/>
            <person name="Aznar-Cormano L."/>
            <person name="Tsai M.H."/>
            <person name="Samadi S."/>
        </authorList>
    </citation>
    <scope>NUCLEOTIDE SEQUENCE</scope>
</reference>
<keyword evidence="13 15" id="KW-0496">Mitochondrion</keyword>
<keyword evidence="8 15" id="KW-1278">Translocase</keyword>
<keyword evidence="9 15" id="KW-0249">Electron transport</keyword>
<proteinExistence type="inferred from homology"/>
<dbReference type="GO" id="GO:0030964">
    <property type="term" value="C:NADH dehydrogenase complex"/>
    <property type="evidence" value="ECO:0007669"/>
    <property type="project" value="TreeGrafter"/>
</dbReference>
<evidence type="ECO:0000256" key="6">
    <source>
        <dbReference type="ARBA" id="ARBA00022660"/>
    </source>
</evidence>
<accession>A0A6B7FLY7</accession>
<dbReference type="GO" id="GO:0042773">
    <property type="term" value="P:ATP synthesis coupled electron transport"/>
    <property type="evidence" value="ECO:0007669"/>
    <property type="project" value="UniProtKB-UniRule"/>
</dbReference>
<evidence type="ECO:0000313" key="16">
    <source>
        <dbReference type="EMBL" id="QBC73179.1"/>
    </source>
</evidence>
<keyword evidence="12 15" id="KW-0830">Ubiquinone</keyword>
<evidence type="ECO:0000256" key="7">
    <source>
        <dbReference type="ARBA" id="ARBA00022692"/>
    </source>
</evidence>
<keyword evidence="10 15" id="KW-1133">Transmembrane helix</keyword>
<dbReference type="GO" id="GO:0005743">
    <property type="term" value="C:mitochondrial inner membrane"/>
    <property type="evidence" value="ECO:0007669"/>
    <property type="project" value="UniProtKB-SubCell"/>
</dbReference>
<dbReference type="InterPro" id="IPR001133">
    <property type="entry name" value="NADH_UbQ_OxRdtase_chain4L/K"/>
</dbReference>
<evidence type="ECO:0000256" key="9">
    <source>
        <dbReference type="ARBA" id="ARBA00022982"/>
    </source>
</evidence>
<dbReference type="AlphaFoldDB" id="A0A6B7FLY7"/>
<keyword evidence="11 15" id="KW-0520">NAD</keyword>
<evidence type="ECO:0000256" key="1">
    <source>
        <dbReference type="ARBA" id="ARBA00004225"/>
    </source>
</evidence>
<evidence type="ECO:0000256" key="4">
    <source>
        <dbReference type="ARBA" id="ARBA00016612"/>
    </source>
</evidence>
<dbReference type="InterPro" id="IPR039428">
    <property type="entry name" value="NUOK/Mnh_C1-like"/>
</dbReference>
<dbReference type="Pfam" id="PF00420">
    <property type="entry name" value="Oxidored_q2"/>
    <property type="match status" value="1"/>
</dbReference>
<geneLocation type="mitochondrion" evidence="16"/>
<evidence type="ECO:0000256" key="5">
    <source>
        <dbReference type="ARBA" id="ARBA00022448"/>
    </source>
</evidence>
<evidence type="ECO:0000256" key="10">
    <source>
        <dbReference type="ARBA" id="ARBA00022989"/>
    </source>
</evidence>
<dbReference type="EC" id="7.1.1.2" evidence="3 15"/>
<comment type="subcellular location">
    <subcellularLocation>
        <location evidence="15">Mitochondrion inner membrane</location>
        <topology evidence="15">Multi-pass membrane protein</topology>
    </subcellularLocation>
    <subcellularLocation>
        <location evidence="1">Mitochondrion membrane</location>
        <topology evidence="1">Multi-pass membrane protein</topology>
    </subcellularLocation>
</comment>
<sequence length="99" mass="10900">MVEYPFLIVFGIFGSLFSLLSLALQSKHLLSSLLSLEALMMSLFILLLSCSFFLNSESHLVLMFIALGGCEASLGLAILVSLIRTHGNDYVYSFNSQKC</sequence>
<dbReference type="EMBL" id="MH837536">
    <property type="protein sequence ID" value="QBC73179.1"/>
    <property type="molecule type" value="Genomic_DNA"/>
</dbReference>
<evidence type="ECO:0000256" key="14">
    <source>
        <dbReference type="ARBA" id="ARBA00023136"/>
    </source>
</evidence>
<feature type="transmembrane region" description="Helical" evidence="15">
    <location>
        <begin position="60"/>
        <end position="83"/>
    </location>
</feature>
<evidence type="ECO:0000256" key="11">
    <source>
        <dbReference type="ARBA" id="ARBA00023027"/>
    </source>
</evidence>
<dbReference type="PANTHER" id="PTHR11434">
    <property type="entry name" value="NADH-UBIQUINONE OXIDOREDUCTASE SUBUNIT ND4L"/>
    <property type="match status" value="1"/>
</dbReference>
<feature type="transmembrane region" description="Helical" evidence="15">
    <location>
        <begin position="6"/>
        <end position="24"/>
    </location>
</feature>
<evidence type="ECO:0000256" key="8">
    <source>
        <dbReference type="ARBA" id="ARBA00022967"/>
    </source>
</evidence>
<evidence type="ECO:0000256" key="12">
    <source>
        <dbReference type="ARBA" id="ARBA00023075"/>
    </source>
</evidence>
<evidence type="ECO:0000256" key="13">
    <source>
        <dbReference type="ARBA" id="ARBA00023128"/>
    </source>
</evidence>
<dbReference type="GO" id="GO:0008137">
    <property type="term" value="F:NADH dehydrogenase (ubiquinone) activity"/>
    <property type="evidence" value="ECO:0007669"/>
    <property type="project" value="UniProtKB-EC"/>
</dbReference>
<gene>
    <name evidence="16" type="primary">ND4L</name>
</gene>
<protein>
    <recommendedName>
        <fullName evidence="4 15">NADH-ubiquinone oxidoreductase chain 4L</fullName>
        <ecNumber evidence="3 15">7.1.1.2</ecNumber>
    </recommendedName>
</protein>
<feature type="transmembrane region" description="Helical" evidence="15">
    <location>
        <begin position="36"/>
        <end position="54"/>
    </location>
</feature>
<evidence type="ECO:0000256" key="15">
    <source>
        <dbReference type="RuleBase" id="RU004419"/>
    </source>
</evidence>
<keyword evidence="5 15" id="KW-0813">Transport</keyword>
<dbReference type="GO" id="GO:0016651">
    <property type="term" value="F:oxidoreductase activity, acting on NAD(P)H"/>
    <property type="evidence" value="ECO:0007669"/>
    <property type="project" value="InterPro"/>
</dbReference>
<keyword evidence="14 15" id="KW-0472">Membrane</keyword>
<dbReference type="Gene3D" id="1.10.287.3510">
    <property type="match status" value="1"/>
</dbReference>
<comment type="similarity">
    <text evidence="2 15">Belongs to the complex I subunit 4L family.</text>
</comment>